<name>A0ABU8TXR7_9ACTN</name>
<reference evidence="8 9" key="1">
    <citation type="submission" date="2024-03" db="EMBL/GenBank/DDBJ databases">
        <title>Novel Streptomyces species of biotechnological and ecological value are a feature of Machair soil.</title>
        <authorList>
            <person name="Prole J.R."/>
            <person name="Goodfellow M."/>
            <person name="Allenby N."/>
            <person name="Ward A.C."/>
        </authorList>
    </citation>
    <scope>NUCLEOTIDE SEQUENCE [LARGE SCALE GENOMIC DNA]</scope>
    <source>
        <strain evidence="8 9">MS1.HAVA.3</strain>
    </source>
</reference>
<evidence type="ECO:0000256" key="2">
    <source>
        <dbReference type="ARBA" id="ARBA00012925"/>
    </source>
</evidence>
<evidence type="ECO:0000256" key="3">
    <source>
        <dbReference type="ARBA" id="ARBA00022833"/>
    </source>
</evidence>
<dbReference type="EMBL" id="JBBKAM010000002">
    <property type="protein sequence ID" value="MEJ8640412.1"/>
    <property type="molecule type" value="Genomic_DNA"/>
</dbReference>
<dbReference type="InterPro" id="IPR015892">
    <property type="entry name" value="Carbonic_anhydrase_CS"/>
</dbReference>
<evidence type="ECO:0000256" key="7">
    <source>
        <dbReference type="RuleBase" id="RU003956"/>
    </source>
</evidence>
<proteinExistence type="inferred from homology"/>
<dbReference type="PROSITE" id="PS00705">
    <property type="entry name" value="PROK_CO2_ANHYDRASE_2"/>
    <property type="match status" value="1"/>
</dbReference>
<evidence type="ECO:0000256" key="5">
    <source>
        <dbReference type="ARBA" id="ARBA00024993"/>
    </source>
</evidence>
<keyword evidence="9" id="KW-1185">Reference proteome</keyword>
<dbReference type="PANTHER" id="PTHR11002">
    <property type="entry name" value="CARBONIC ANHYDRASE"/>
    <property type="match status" value="1"/>
</dbReference>
<comment type="caution">
    <text evidence="8">The sequence shown here is derived from an EMBL/GenBank/DDBJ whole genome shotgun (WGS) entry which is preliminary data.</text>
</comment>
<sequence length="218" mass="22244">MQQTPHDLSDGVARFQREVFPAKAELYARLAEAHRPTTLFIGCSDARVVPELITQSEPGELFVVRTAGNLVPAHAAGPDGVAASIEYAVAVLGVTAIVVCGHSACGAMTALAEGRDLSAASSVAGWLRQADTSVARTAAAVAGPDRLSALIRENVRAQLANLATHPSVARAQAAGALTLRGWVYDIRSGAVAELAPAADRPASVAPVAPAASVTPVAV</sequence>
<dbReference type="EC" id="4.2.1.1" evidence="2 7"/>
<evidence type="ECO:0000313" key="8">
    <source>
        <dbReference type="EMBL" id="MEJ8640412.1"/>
    </source>
</evidence>
<dbReference type="Pfam" id="PF00484">
    <property type="entry name" value="Pro_CA"/>
    <property type="match status" value="1"/>
</dbReference>
<evidence type="ECO:0000313" key="9">
    <source>
        <dbReference type="Proteomes" id="UP001382904"/>
    </source>
</evidence>
<evidence type="ECO:0000256" key="4">
    <source>
        <dbReference type="ARBA" id="ARBA00023239"/>
    </source>
</evidence>
<comment type="function">
    <text evidence="7">Reversible hydration of carbon dioxide.</text>
</comment>
<keyword evidence="3 7" id="KW-0862">Zinc</keyword>
<dbReference type="Gene3D" id="3.40.1050.10">
    <property type="entry name" value="Carbonic anhydrase"/>
    <property type="match status" value="1"/>
</dbReference>
<dbReference type="PANTHER" id="PTHR11002:SF42">
    <property type="entry name" value="CARBONIC ANHYDRASE 1"/>
    <property type="match status" value="1"/>
</dbReference>
<dbReference type="InterPro" id="IPR036874">
    <property type="entry name" value="Carbonic_anhydrase_sf"/>
</dbReference>
<comment type="catalytic activity">
    <reaction evidence="6 7">
        <text>hydrogencarbonate + H(+) = CO2 + H2O</text>
        <dbReference type="Rhea" id="RHEA:10748"/>
        <dbReference type="ChEBI" id="CHEBI:15377"/>
        <dbReference type="ChEBI" id="CHEBI:15378"/>
        <dbReference type="ChEBI" id="CHEBI:16526"/>
        <dbReference type="ChEBI" id="CHEBI:17544"/>
        <dbReference type="EC" id="4.2.1.1"/>
    </reaction>
</comment>
<organism evidence="8 9">
    <name type="scientific">Streptomyces caledonius</name>
    <dbReference type="NCBI Taxonomy" id="3134107"/>
    <lineage>
        <taxon>Bacteria</taxon>
        <taxon>Bacillati</taxon>
        <taxon>Actinomycetota</taxon>
        <taxon>Actinomycetes</taxon>
        <taxon>Kitasatosporales</taxon>
        <taxon>Streptomycetaceae</taxon>
        <taxon>Streptomyces</taxon>
    </lineage>
</organism>
<comment type="similarity">
    <text evidence="1 7">Belongs to the beta-class carbonic anhydrase family.</text>
</comment>
<dbReference type="InterPro" id="IPR001765">
    <property type="entry name" value="Carbonic_anhydrase"/>
</dbReference>
<evidence type="ECO:0000256" key="6">
    <source>
        <dbReference type="ARBA" id="ARBA00048348"/>
    </source>
</evidence>
<dbReference type="Proteomes" id="UP001382904">
    <property type="component" value="Unassembled WGS sequence"/>
</dbReference>
<keyword evidence="4 7" id="KW-0456">Lyase</keyword>
<protein>
    <recommendedName>
        <fullName evidence="2 7">Carbonic anhydrase</fullName>
        <ecNumber evidence="2 7">4.2.1.1</ecNumber>
    </recommendedName>
    <alternativeName>
        <fullName evidence="7">Carbonate dehydratase</fullName>
    </alternativeName>
</protein>
<dbReference type="SUPFAM" id="SSF53056">
    <property type="entry name" value="beta-carbonic anhydrase, cab"/>
    <property type="match status" value="1"/>
</dbReference>
<dbReference type="SMART" id="SM00947">
    <property type="entry name" value="Pro_CA"/>
    <property type="match status" value="1"/>
</dbReference>
<evidence type="ECO:0000256" key="1">
    <source>
        <dbReference type="ARBA" id="ARBA00006217"/>
    </source>
</evidence>
<accession>A0ABU8TXR7</accession>
<gene>
    <name evidence="8" type="ORF">WKI68_01135</name>
</gene>
<comment type="function">
    <text evidence="5">Catalyzes the reversible hydration of carbon dioxide to form bicarbonate.</text>
</comment>